<dbReference type="EMBL" id="JARYZI010000004">
    <property type="protein sequence ID" value="MDH8678185.1"/>
    <property type="molecule type" value="Genomic_DNA"/>
</dbReference>
<keyword evidence="3 6" id="KW-0808">Transferase</keyword>
<dbReference type="EC" id="2.3.1.-" evidence="6"/>
<proteinExistence type="inferred from homology"/>
<name>A0ABT6NCN9_9FIRM</name>
<feature type="region of interest" description="Disordered" evidence="7">
    <location>
        <begin position="202"/>
        <end position="248"/>
    </location>
</feature>
<keyword evidence="4 6" id="KW-0450">Lipoyl</keyword>
<dbReference type="InterPro" id="IPR003016">
    <property type="entry name" value="2-oxoA_DH_lipoyl-BS"/>
</dbReference>
<dbReference type="SUPFAM" id="SSF47005">
    <property type="entry name" value="Peripheral subunit-binding domain of 2-oxo acid dehydrogenase complex"/>
    <property type="match status" value="1"/>
</dbReference>
<dbReference type="RefSeq" id="WP_281094013.1">
    <property type="nucleotide sequence ID" value="NZ_JARYZI010000004.1"/>
</dbReference>
<dbReference type="Pfam" id="PF00364">
    <property type="entry name" value="Biotin_lipoyl"/>
    <property type="match status" value="1"/>
</dbReference>
<keyword evidence="5 6" id="KW-0012">Acyltransferase</keyword>
<sequence>MFHVKFADIGEGIHEGVLLKLFFNEGDSVKEGDSLFTLETDKVNAEIPSPATGTLKRNKFKVGAKVHVGDVIVIVDDGEPGIRSNMEEGEVISEDETSGQADNSSQKDASAQPNSQLTPDADVALESVVEKGSTAVVGEIEISDAVIPSSGEGSAVSEPSRATTKVLATPVARKMAKDLGVDISTVKGTGPQGRVMKADIQAAADTKAPSDGAKAPSADTSNSSVGVSSGQGGAGHAYPKTTVPELDRSERVPMTMLRKTIAANMSLSKFTIPHTAVMDEADVTELVTFRGEAKALATSEGVKLTYLAFFIKAVIAGLKTYKGLNASIDETAEEIVYKHFYNIGIAVDTPDGLMVPVIKDADRMSIFELAAHIEDLSTRARNKTLKLDELSGGTFTITNYGAVGASFGVPVIKHPEAGILGVGAIVKKPVVVDDEIVIRSILPLSLSFDHRIIDGADAGRFVGHVKKLLENPHFLLMN</sequence>
<feature type="domain" description="Lipoyl-binding" evidence="8">
    <location>
        <begin position="1"/>
        <end position="76"/>
    </location>
</feature>
<dbReference type="PANTHER" id="PTHR43178">
    <property type="entry name" value="DIHYDROLIPOAMIDE ACETYLTRANSFERASE COMPONENT OF PYRUVATE DEHYDROGENASE COMPLEX"/>
    <property type="match status" value="1"/>
</dbReference>
<evidence type="ECO:0000256" key="2">
    <source>
        <dbReference type="ARBA" id="ARBA00007317"/>
    </source>
</evidence>
<organism evidence="10 11">
    <name type="scientific">Fusibacter bizertensis</name>
    <dbReference type="NCBI Taxonomy" id="1488331"/>
    <lineage>
        <taxon>Bacteria</taxon>
        <taxon>Bacillati</taxon>
        <taxon>Bacillota</taxon>
        <taxon>Clostridia</taxon>
        <taxon>Eubacteriales</taxon>
        <taxon>Eubacteriales Family XII. Incertae Sedis</taxon>
        <taxon>Fusibacter</taxon>
    </lineage>
</organism>
<evidence type="ECO:0000313" key="10">
    <source>
        <dbReference type="EMBL" id="MDH8678185.1"/>
    </source>
</evidence>
<dbReference type="InterPro" id="IPR004167">
    <property type="entry name" value="PSBD"/>
</dbReference>
<gene>
    <name evidence="10" type="ORF">QE109_08500</name>
</gene>
<dbReference type="PROSITE" id="PS51826">
    <property type="entry name" value="PSBD"/>
    <property type="match status" value="1"/>
</dbReference>
<comment type="cofactor">
    <cofactor evidence="1 6">
        <name>(R)-lipoate</name>
        <dbReference type="ChEBI" id="CHEBI:83088"/>
    </cofactor>
</comment>
<feature type="compositionally biased region" description="Polar residues" evidence="7">
    <location>
        <begin position="98"/>
        <end position="117"/>
    </location>
</feature>
<dbReference type="GO" id="GO:0016746">
    <property type="term" value="F:acyltransferase activity"/>
    <property type="evidence" value="ECO:0007669"/>
    <property type="project" value="UniProtKB-KW"/>
</dbReference>
<evidence type="ECO:0000313" key="11">
    <source>
        <dbReference type="Proteomes" id="UP001158045"/>
    </source>
</evidence>
<dbReference type="Pfam" id="PF02817">
    <property type="entry name" value="E3_binding"/>
    <property type="match status" value="1"/>
</dbReference>
<dbReference type="InterPro" id="IPR023213">
    <property type="entry name" value="CAT-like_dom_sf"/>
</dbReference>
<feature type="domain" description="Peripheral subunit-binding (PSBD)" evidence="9">
    <location>
        <begin position="167"/>
        <end position="204"/>
    </location>
</feature>
<dbReference type="PANTHER" id="PTHR43178:SF5">
    <property type="entry name" value="LIPOAMIDE ACYLTRANSFERASE COMPONENT OF BRANCHED-CHAIN ALPHA-KETO ACID DEHYDROGENASE COMPLEX, MITOCHONDRIAL"/>
    <property type="match status" value="1"/>
</dbReference>
<accession>A0ABT6NCN9</accession>
<evidence type="ECO:0000256" key="3">
    <source>
        <dbReference type="ARBA" id="ARBA00022679"/>
    </source>
</evidence>
<evidence type="ECO:0000256" key="1">
    <source>
        <dbReference type="ARBA" id="ARBA00001938"/>
    </source>
</evidence>
<comment type="caution">
    <text evidence="10">The sequence shown here is derived from an EMBL/GenBank/DDBJ whole genome shotgun (WGS) entry which is preliminary data.</text>
</comment>
<dbReference type="Gene3D" id="4.10.320.10">
    <property type="entry name" value="E3-binding domain"/>
    <property type="match status" value="1"/>
</dbReference>
<keyword evidence="11" id="KW-1185">Reference proteome</keyword>
<feature type="region of interest" description="Disordered" evidence="7">
    <location>
        <begin position="90"/>
        <end position="117"/>
    </location>
</feature>
<dbReference type="Proteomes" id="UP001158045">
    <property type="component" value="Unassembled WGS sequence"/>
</dbReference>
<dbReference type="SUPFAM" id="SSF51230">
    <property type="entry name" value="Single hybrid motif"/>
    <property type="match status" value="1"/>
</dbReference>
<protein>
    <recommendedName>
        <fullName evidence="6">Dihydrolipoamide acetyltransferase component of pyruvate dehydrogenase complex</fullName>
        <ecNumber evidence="6">2.3.1.-</ecNumber>
    </recommendedName>
</protein>
<dbReference type="InterPro" id="IPR050743">
    <property type="entry name" value="2-oxoacid_DH_E2_comp"/>
</dbReference>
<dbReference type="PROSITE" id="PS50968">
    <property type="entry name" value="BIOTINYL_LIPOYL"/>
    <property type="match status" value="1"/>
</dbReference>
<dbReference type="InterPro" id="IPR011053">
    <property type="entry name" value="Single_hybrid_motif"/>
</dbReference>
<evidence type="ECO:0000259" key="8">
    <source>
        <dbReference type="PROSITE" id="PS50968"/>
    </source>
</evidence>
<dbReference type="InterPro" id="IPR001078">
    <property type="entry name" value="2-oxoacid_DH_actylTfrase"/>
</dbReference>
<evidence type="ECO:0000256" key="5">
    <source>
        <dbReference type="ARBA" id="ARBA00023315"/>
    </source>
</evidence>
<dbReference type="Gene3D" id="3.30.559.10">
    <property type="entry name" value="Chloramphenicol acetyltransferase-like domain"/>
    <property type="match status" value="1"/>
</dbReference>
<evidence type="ECO:0000256" key="6">
    <source>
        <dbReference type="RuleBase" id="RU003423"/>
    </source>
</evidence>
<evidence type="ECO:0000259" key="9">
    <source>
        <dbReference type="PROSITE" id="PS51826"/>
    </source>
</evidence>
<dbReference type="SUPFAM" id="SSF52777">
    <property type="entry name" value="CoA-dependent acyltransferases"/>
    <property type="match status" value="1"/>
</dbReference>
<dbReference type="InterPro" id="IPR036625">
    <property type="entry name" value="E3-bd_dom_sf"/>
</dbReference>
<evidence type="ECO:0000256" key="7">
    <source>
        <dbReference type="SAM" id="MobiDB-lite"/>
    </source>
</evidence>
<evidence type="ECO:0000256" key="4">
    <source>
        <dbReference type="ARBA" id="ARBA00022823"/>
    </source>
</evidence>
<dbReference type="InterPro" id="IPR000089">
    <property type="entry name" value="Biotin_lipoyl"/>
</dbReference>
<dbReference type="Pfam" id="PF00198">
    <property type="entry name" value="2-oxoacid_dh"/>
    <property type="match status" value="1"/>
</dbReference>
<dbReference type="Gene3D" id="2.40.50.100">
    <property type="match status" value="1"/>
</dbReference>
<comment type="similarity">
    <text evidence="2 6">Belongs to the 2-oxoacid dehydrogenase family.</text>
</comment>
<dbReference type="PROSITE" id="PS00189">
    <property type="entry name" value="LIPOYL"/>
    <property type="match status" value="1"/>
</dbReference>
<reference evidence="10 11" key="1">
    <citation type="submission" date="2023-04" db="EMBL/GenBank/DDBJ databases">
        <title>Fusibacter bizertensis strain WBS, isolated from littoral bottom sediments of the Arctic seas - biochemical and genomic analysis.</title>
        <authorList>
            <person name="Brioukhanov A.L."/>
        </authorList>
    </citation>
    <scope>NUCLEOTIDE SEQUENCE [LARGE SCALE GENOMIC DNA]</scope>
    <source>
        <strain evidence="10 11">WBS</strain>
    </source>
</reference>
<dbReference type="CDD" id="cd06849">
    <property type="entry name" value="lipoyl_domain"/>
    <property type="match status" value="1"/>
</dbReference>